<dbReference type="NCBIfam" id="TIGR00040">
    <property type="entry name" value="yfcE"/>
    <property type="match status" value="1"/>
</dbReference>
<evidence type="ECO:0000259" key="3">
    <source>
        <dbReference type="Pfam" id="PF12850"/>
    </source>
</evidence>
<name>A0A6I6EQ80_9CLOT</name>
<comment type="similarity">
    <text evidence="1 2">Belongs to the metallophosphoesterase superfamily. YfcE family.</text>
</comment>
<dbReference type="Gene3D" id="3.60.21.10">
    <property type="match status" value="1"/>
</dbReference>
<dbReference type="InterPro" id="IPR000979">
    <property type="entry name" value="Phosphodiesterase_MJ0936/Vps29"/>
</dbReference>
<accession>A0A6I6EQ80</accession>
<dbReference type="SUPFAM" id="SSF56300">
    <property type="entry name" value="Metallo-dependent phosphatases"/>
    <property type="match status" value="1"/>
</dbReference>
<keyword evidence="5" id="KW-1185">Reference proteome</keyword>
<keyword evidence="2" id="KW-0479">Metal-binding</keyword>
<dbReference type="Pfam" id="PF12850">
    <property type="entry name" value="Metallophos_2"/>
    <property type="match status" value="1"/>
</dbReference>
<dbReference type="InterPro" id="IPR041802">
    <property type="entry name" value="MPP_YfcE"/>
</dbReference>
<sequence>MLIAVVSDTHRDKSTIKKLGEIIEKADIMIHLGDNVADAEELGKVYRNKIINVRGNCDFGLRTPLERLEEVGGIKMLITHGHKYDVKNNLTQLKSRAEELKVNIALFGHTHVSEISFEDGIWLINPGSASLPRDGQKSIAFIELKDGEIRPSIHSV</sequence>
<protein>
    <recommendedName>
        <fullName evidence="2">Phosphoesterase</fullName>
        <ecNumber evidence="2">3.1.4.-</ecNumber>
    </recommendedName>
</protein>
<gene>
    <name evidence="4" type="ORF">GOM49_02965</name>
</gene>
<reference evidence="4 5" key="1">
    <citation type="submission" date="2019-12" db="EMBL/GenBank/DDBJ databases">
        <title>Genome sequenceing of Clostridium bovifaecis.</title>
        <authorList>
            <person name="Yao Y."/>
        </authorList>
    </citation>
    <scope>NUCLEOTIDE SEQUENCE [LARGE SCALE GENOMIC DNA]</scope>
    <source>
        <strain evidence="4 5">BXX</strain>
    </source>
</reference>
<evidence type="ECO:0000313" key="4">
    <source>
        <dbReference type="EMBL" id="QGU94230.1"/>
    </source>
</evidence>
<dbReference type="GO" id="GO:0046872">
    <property type="term" value="F:metal ion binding"/>
    <property type="evidence" value="ECO:0007669"/>
    <property type="project" value="UniProtKB-KW"/>
</dbReference>
<dbReference type="Proteomes" id="UP000422764">
    <property type="component" value="Chromosome"/>
</dbReference>
<dbReference type="EC" id="3.1.4.-" evidence="2"/>
<dbReference type="AlphaFoldDB" id="A0A6I6EQ80"/>
<dbReference type="PANTHER" id="PTHR11124">
    <property type="entry name" value="VACUOLAR SORTING PROTEIN VPS29"/>
    <property type="match status" value="1"/>
</dbReference>
<proteinExistence type="inferred from homology"/>
<evidence type="ECO:0000313" key="5">
    <source>
        <dbReference type="Proteomes" id="UP000422764"/>
    </source>
</evidence>
<feature type="domain" description="Calcineurin-like phosphoesterase" evidence="3">
    <location>
        <begin position="1"/>
        <end position="146"/>
    </location>
</feature>
<evidence type="ECO:0000256" key="2">
    <source>
        <dbReference type="RuleBase" id="RU362039"/>
    </source>
</evidence>
<dbReference type="CDD" id="cd00841">
    <property type="entry name" value="MPP_YfcE"/>
    <property type="match status" value="1"/>
</dbReference>
<dbReference type="GO" id="GO:0016787">
    <property type="term" value="F:hydrolase activity"/>
    <property type="evidence" value="ECO:0007669"/>
    <property type="project" value="UniProtKB-UniRule"/>
</dbReference>
<evidence type="ECO:0000256" key="1">
    <source>
        <dbReference type="ARBA" id="ARBA00008950"/>
    </source>
</evidence>
<dbReference type="InterPro" id="IPR024654">
    <property type="entry name" value="Calcineurin-like_PHP_lpxH"/>
</dbReference>
<comment type="cofactor">
    <cofactor evidence="2">
        <name>a divalent metal cation</name>
        <dbReference type="ChEBI" id="CHEBI:60240"/>
    </cofactor>
</comment>
<dbReference type="EMBL" id="CP046522">
    <property type="protein sequence ID" value="QGU94230.1"/>
    <property type="molecule type" value="Genomic_DNA"/>
</dbReference>
<dbReference type="InterPro" id="IPR029052">
    <property type="entry name" value="Metallo-depent_PP-like"/>
</dbReference>
<organism evidence="4 5">
    <name type="scientific">Clostridium bovifaecis</name>
    <dbReference type="NCBI Taxonomy" id="2184719"/>
    <lineage>
        <taxon>Bacteria</taxon>
        <taxon>Bacillati</taxon>
        <taxon>Bacillota</taxon>
        <taxon>Clostridia</taxon>
        <taxon>Eubacteriales</taxon>
        <taxon>Clostridiaceae</taxon>
        <taxon>Clostridium</taxon>
    </lineage>
</organism>